<proteinExistence type="predicted"/>
<comment type="caution">
    <text evidence="1">The sequence shown here is derived from an EMBL/GenBank/DDBJ whole genome shotgun (WGS) entry which is preliminary data.</text>
</comment>
<organism evidence="1 2">
    <name type="scientific">Leptospira fainei serovar Hurstbridge str. BUT 6</name>
    <dbReference type="NCBI Taxonomy" id="1193011"/>
    <lineage>
        <taxon>Bacteria</taxon>
        <taxon>Pseudomonadati</taxon>
        <taxon>Spirochaetota</taxon>
        <taxon>Spirochaetia</taxon>
        <taxon>Leptospirales</taxon>
        <taxon>Leptospiraceae</taxon>
        <taxon>Leptospira</taxon>
    </lineage>
</organism>
<keyword evidence="2" id="KW-1185">Reference proteome</keyword>
<reference evidence="1" key="1">
    <citation type="submission" date="2013-04" db="EMBL/GenBank/DDBJ databases">
        <authorList>
            <person name="Harkins D.M."/>
            <person name="Durkin A.S."/>
            <person name="Selengut J.D."/>
            <person name="Sanka R."/>
            <person name="DePew J."/>
            <person name="Purushe J."/>
            <person name="Ahmed A."/>
            <person name="van der Linden H."/>
            <person name="Goris M.G.A."/>
            <person name="Hartskeerl R.A."/>
            <person name="Vinetz J.M."/>
            <person name="Sutton G.G."/>
            <person name="Nelson W.C."/>
            <person name="Fouts D.E."/>
        </authorList>
    </citation>
    <scope>NUCLEOTIDE SEQUENCE [LARGE SCALE GENOMIC DNA]</scope>
    <source>
        <strain evidence="1">BUT 6</strain>
    </source>
</reference>
<evidence type="ECO:0000313" key="1">
    <source>
        <dbReference type="EMBL" id="EPG72736.1"/>
    </source>
</evidence>
<dbReference type="Proteomes" id="UP000014540">
    <property type="component" value="Unassembled WGS sequence"/>
</dbReference>
<accession>S3UQQ2</accession>
<evidence type="ECO:0000313" key="2">
    <source>
        <dbReference type="Proteomes" id="UP000014540"/>
    </source>
</evidence>
<name>S3UQQ2_9LEPT</name>
<dbReference type="EMBL" id="AKWZ02000011">
    <property type="protein sequence ID" value="EPG72736.1"/>
    <property type="molecule type" value="Genomic_DNA"/>
</dbReference>
<dbReference type="AlphaFoldDB" id="S3UQQ2"/>
<gene>
    <name evidence="1" type="ORF">LEP1GSC058_0912</name>
</gene>
<protein>
    <submittedName>
        <fullName evidence="1">Uncharacterized protein</fullName>
    </submittedName>
</protein>
<sequence>MQFRFSGHIRNGNYYGKGKTEIPFRYFQSTLKLSDGIPS</sequence>